<dbReference type="EMBL" id="BARW01039881">
    <property type="protein sequence ID" value="GAJ23321.1"/>
    <property type="molecule type" value="Genomic_DNA"/>
</dbReference>
<dbReference type="AlphaFoldDB" id="X1VX06"/>
<reference evidence="1" key="1">
    <citation type="journal article" date="2014" name="Front. Microbiol.">
        <title>High frequency of phylogenetically diverse reductive dehalogenase-homologous genes in deep subseafloor sedimentary metagenomes.</title>
        <authorList>
            <person name="Kawai M."/>
            <person name="Futagami T."/>
            <person name="Toyoda A."/>
            <person name="Takaki Y."/>
            <person name="Nishi S."/>
            <person name="Hori S."/>
            <person name="Arai W."/>
            <person name="Tsubouchi T."/>
            <person name="Morono Y."/>
            <person name="Uchiyama I."/>
            <person name="Ito T."/>
            <person name="Fujiyama A."/>
            <person name="Inagaki F."/>
            <person name="Takami H."/>
        </authorList>
    </citation>
    <scope>NUCLEOTIDE SEQUENCE</scope>
    <source>
        <strain evidence="1">Expedition CK06-06</strain>
    </source>
</reference>
<evidence type="ECO:0000313" key="1">
    <source>
        <dbReference type="EMBL" id="GAJ23321.1"/>
    </source>
</evidence>
<name>X1VX06_9ZZZZ</name>
<protein>
    <submittedName>
        <fullName evidence="1">Uncharacterized protein</fullName>
    </submittedName>
</protein>
<sequence>MEPKYKLGQKVIIKPVKNQLSSARESDIGFSQRFGNYPDIS</sequence>
<gene>
    <name evidence="1" type="ORF">S12H4_60547</name>
</gene>
<organism evidence="1">
    <name type="scientific">marine sediment metagenome</name>
    <dbReference type="NCBI Taxonomy" id="412755"/>
    <lineage>
        <taxon>unclassified sequences</taxon>
        <taxon>metagenomes</taxon>
        <taxon>ecological metagenomes</taxon>
    </lineage>
</organism>
<accession>X1VX06</accession>
<comment type="caution">
    <text evidence="1">The sequence shown here is derived from an EMBL/GenBank/DDBJ whole genome shotgun (WGS) entry which is preliminary data.</text>
</comment>
<proteinExistence type="predicted"/>
<feature type="non-terminal residue" evidence="1">
    <location>
        <position position="41"/>
    </location>
</feature>